<dbReference type="AlphaFoldDB" id="A0AA37TJA9"/>
<organism evidence="1 2">
    <name type="scientific">Paraferrimonas haliotis</name>
    <dbReference type="NCBI Taxonomy" id="2013866"/>
    <lineage>
        <taxon>Bacteria</taxon>
        <taxon>Pseudomonadati</taxon>
        <taxon>Pseudomonadota</taxon>
        <taxon>Gammaproteobacteria</taxon>
        <taxon>Alteromonadales</taxon>
        <taxon>Ferrimonadaceae</taxon>
        <taxon>Paraferrimonas</taxon>
    </lineage>
</organism>
<dbReference type="Proteomes" id="UP001157439">
    <property type="component" value="Unassembled WGS sequence"/>
</dbReference>
<reference evidence="1 2" key="1">
    <citation type="journal article" date="2014" name="Int. J. Syst. Evol. Microbiol.">
        <title>Complete genome sequence of Corynebacterium casei LMG S-19264T (=DSM 44701T), isolated from a smear-ripened cheese.</title>
        <authorList>
            <consortium name="US DOE Joint Genome Institute (JGI-PGF)"/>
            <person name="Walter F."/>
            <person name="Albersmeier A."/>
            <person name="Kalinowski J."/>
            <person name="Ruckert C."/>
        </authorList>
    </citation>
    <scope>NUCLEOTIDE SEQUENCE [LARGE SCALE GENOMIC DNA]</scope>
    <source>
        <strain evidence="1 2">NBRC 112785</strain>
    </source>
</reference>
<gene>
    <name evidence="1" type="ORF">GCM10007894_05440</name>
</gene>
<sequence>MSGVLLNPTLQADSAANQLHSLSLNQTQSSVSLNQVPIRFLSYANTENKTKLNKLMKKLLAKIEQESDDFDAVYEWVSAIAYTYGANQHLQMDLMVVNQGEEIESQVIIEDWQKNKLQTKNQLYQFLDAKLDF</sequence>
<dbReference type="RefSeq" id="WP_095498112.1">
    <property type="nucleotide sequence ID" value="NZ_BSPO01000001.1"/>
</dbReference>
<dbReference type="EMBL" id="BSPO01000001">
    <property type="protein sequence ID" value="GLS82567.1"/>
    <property type="molecule type" value="Genomic_DNA"/>
</dbReference>
<evidence type="ECO:0000313" key="1">
    <source>
        <dbReference type="EMBL" id="GLS82567.1"/>
    </source>
</evidence>
<name>A0AA37TJA9_9GAMM</name>
<proteinExistence type="predicted"/>
<keyword evidence="2" id="KW-1185">Reference proteome</keyword>
<comment type="caution">
    <text evidence="1">The sequence shown here is derived from an EMBL/GenBank/DDBJ whole genome shotgun (WGS) entry which is preliminary data.</text>
</comment>
<accession>A0AA37TJA9</accession>
<protein>
    <submittedName>
        <fullName evidence="1">Uncharacterized protein</fullName>
    </submittedName>
</protein>
<evidence type="ECO:0000313" key="2">
    <source>
        <dbReference type="Proteomes" id="UP001157439"/>
    </source>
</evidence>